<reference evidence="2" key="1">
    <citation type="submission" date="2022-11" db="EMBL/GenBank/DDBJ databases">
        <authorList>
            <person name="Graham C."/>
            <person name="Newman J.D."/>
        </authorList>
    </citation>
    <scope>NUCLEOTIDE SEQUENCE</scope>
    <source>
        <strain evidence="2">DSM 19486</strain>
    </source>
</reference>
<name>A0A9X3DGS7_9SPHI</name>
<organism evidence="2 3">
    <name type="scientific">Pedobacter agri</name>
    <dbReference type="NCBI Taxonomy" id="454586"/>
    <lineage>
        <taxon>Bacteria</taxon>
        <taxon>Pseudomonadati</taxon>
        <taxon>Bacteroidota</taxon>
        <taxon>Sphingobacteriia</taxon>
        <taxon>Sphingobacteriales</taxon>
        <taxon>Sphingobacteriaceae</taxon>
        <taxon>Pedobacter</taxon>
    </lineage>
</organism>
<evidence type="ECO:0000256" key="1">
    <source>
        <dbReference type="SAM" id="MobiDB-lite"/>
    </source>
</evidence>
<evidence type="ECO:0000313" key="3">
    <source>
        <dbReference type="Proteomes" id="UP001142592"/>
    </source>
</evidence>
<dbReference type="RefSeq" id="WP_266271184.1">
    <property type="nucleotide sequence ID" value="NZ_JAPJUH010000008.1"/>
</dbReference>
<evidence type="ECO:0000313" key="2">
    <source>
        <dbReference type="EMBL" id="MCX3267469.1"/>
    </source>
</evidence>
<dbReference type="PROSITE" id="PS51257">
    <property type="entry name" value="PROKAR_LIPOPROTEIN"/>
    <property type="match status" value="1"/>
</dbReference>
<dbReference type="AlphaFoldDB" id="A0A9X3DGS7"/>
<feature type="region of interest" description="Disordered" evidence="1">
    <location>
        <begin position="434"/>
        <end position="454"/>
    </location>
</feature>
<keyword evidence="3" id="KW-1185">Reference proteome</keyword>
<accession>A0A9X3DGS7</accession>
<protein>
    <submittedName>
        <fullName evidence="2">Uncharacterized protein</fullName>
    </submittedName>
</protein>
<dbReference type="EMBL" id="JAPJUH010000008">
    <property type="protein sequence ID" value="MCX3267469.1"/>
    <property type="molecule type" value="Genomic_DNA"/>
</dbReference>
<dbReference type="Proteomes" id="UP001142592">
    <property type="component" value="Unassembled WGS sequence"/>
</dbReference>
<feature type="compositionally biased region" description="Polar residues" evidence="1">
    <location>
        <begin position="437"/>
        <end position="447"/>
    </location>
</feature>
<gene>
    <name evidence="2" type="ORF">OQZ29_22100</name>
</gene>
<sequence length="601" mass="67286">MKSSQIKSGKPEIHFNLKKLSIVLISLTFCFLTSCQKNLITNKDDIDLMKAQNWYHDQAREMKNFIQLDGIGTITMQENPLWEKANKAEVGDGTIVITVPVETNIFSTIKQSGNLYLVIAFKDNQYRSRYIGNTKTETTTRSTAQLYDVAFSHPEQLSQDKSQNTNNTTNRVACTDWTWVTKSFQDGEWVVVMEEYIGRTCTTGEFGGGGTGSENPTGTPPDGDFGIDPNCKNCVISADNFLPYKAYLRNTGMGTKSYSSTVYRNGMQYQGQIVQFYSPEGALMITYFSPNTTSSELTAGFFYSIGNNGPDAANNTNPNVISTIILSNGVTWNVGTTTTDNGGSFQGTTYTRSSEILSLISTLGLNSTEISFLDSHYKHADRLVNYLAVNGSNANNQAFAKWSIERWITGSTISIFHLDNVYDAIRYQNYLPRDKAPQTTPRRNSFTAADGSADFSSLTETTPRFLYNNGQQTANVEAFNCHYYAWYGLQYATLVDDDNPKWVYNIRINTSTDFDLVTGPVHVGDRITYYQNYQGKLDFTHSAIVVQVDQDGYATKASSKMGTYEIIEHHPRDVPAAYGLTDPSFQINGTTYPSRIYWRKK</sequence>
<proteinExistence type="predicted"/>
<comment type="caution">
    <text evidence="2">The sequence shown here is derived from an EMBL/GenBank/DDBJ whole genome shotgun (WGS) entry which is preliminary data.</text>
</comment>